<organism evidence="4 5">
    <name type="scientific">Viridothelium virens</name>
    <name type="common">Speckled blister lichen</name>
    <name type="synonym">Trypethelium virens</name>
    <dbReference type="NCBI Taxonomy" id="1048519"/>
    <lineage>
        <taxon>Eukaryota</taxon>
        <taxon>Fungi</taxon>
        <taxon>Dikarya</taxon>
        <taxon>Ascomycota</taxon>
        <taxon>Pezizomycotina</taxon>
        <taxon>Dothideomycetes</taxon>
        <taxon>Dothideomycetes incertae sedis</taxon>
        <taxon>Trypetheliales</taxon>
        <taxon>Trypetheliaceae</taxon>
        <taxon>Viridothelium</taxon>
    </lineage>
</organism>
<keyword evidence="5" id="KW-1185">Reference proteome</keyword>
<evidence type="ECO:0000256" key="2">
    <source>
        <dbReference type="SAM" id="Phobius"/>
    </source>
</evidence>
<sequence>MAIRMGPSRTLTLVLTALSCLAYPSECASSADGSGWNRNNIIQLATLLTGIPALLVALIGIVAAARKYRRQHRQQEPVRDDLQLQSESARRTQNKVVPNCSLAAQRPNTESMHVDVARPQQVLLRSDPSSSSQFGTTVPSMYGDVACCRQHRMDETTPSVSNNVVREMRTTSEMQASLPVAHISQPASLTNTRPPTLAEAESVYQLVVWFQEIYHDLDVQQIEERGVWEREMEGWTESSFHDGT</sequence>
<dbReference type="EMBL" id="ML991807">
    <property type="protein sequence ID" value="KAF2233397.1"/>
    <property type="molecule type" value="Genomic_DNA"/>
</dbReference>
<proteinExistence type="predicted"/>
<evidence type="ECO:0000256" key="1">
    <source>
        <dbReference type="SAM" id="MobiDB-lite"/>
    </source>
</evidence>
<evidence type="ECO:0000313" key="5">
    <source>
        <dbReference type="Proteomes" id="UP000800092"/>
    </source>
</evidence>
<feature type="transmembrane region" description="Helical" evidence="2">
    <location>
        <begin position="40"/>
        <end position="65"/>
    </location>
</feature>
<feature type="chain" id="PRO_5025397655" evidence="3">
    <location>
        <begin position="28"/>
        <end position="244"/>
    </location>
</feature>
<gene>
    <name evidence="4" type="ORF">EV356DRAFT_516415</name>
</gene>
<feature type="signal peptide" evidence="3">
    <location>
        <begin position="1"/>
        <end position="27"/>
    </location>
</feature>
<reference evidence="4" key="1">
    <citation type="journal article" date="2020" name="Stud. Mycol.">
        <title>101 Dothideomycetes genomes: a test case for predicting lifestyles and emergence of pathogens.</title>
        <authorList>
            <person name="Haridas S."/>
            <person name="Albert R."/>
            <person name="Binder M."/>
            <person name="Bloem J."/>
            <person name="Labutti K."/>
            <person name="Salamov A."/>
            <person name="Andreopoulos B."/>
            <person name="Baker S."/>
            <person name="Barry K."/>
            <person name="Bills G."/>
            <person name="Bluhm B."/>
            <person name="Cannon C."/>
            <person name="Castanera R."/>
            <person name="Culley D."/>
            <person name="Daum C."/>
            <person name="Ezra D."/>
            <person name="Gonzalez J."/>
            <person name="Henrissat B."/>
            <person name="Kuo A."/>
            <person name="Liang C."/>
            <person name="Lipzen A."/>
            <person name="Lutzoni F."/>
            <person name="Magnuson J."/>
            <person name="Mondo S."/>
            <person name="Nolan M."/>
            <person name="Ohm R."/>
            <person name="Pangilinan J."/>
            <person name="Park H.-J."/>
            <person name="Ramirez L."/>
            <person name="Alfaro M."/>
            <person name="Sun H."/>
            <person name="Tritt A."/>
            <person name="Yoshinaga Y."/>
            <person name="Zwiers L.-H."/>
            <person name="Turgeon B."/>
            <person name="Goodwin S."/>
            <person name="Spatafora J."/>
            <person name="Crous P."/>
            <person name="Grigoriev I."/>
        </authorList>
    </citation>
    <scope>NUCLEOTIDE SEQUENCE</scope>
    <source>
        <strain evidence="4">Tuck. ex Michener</strain>
    </source>
</reference>
<feature type="region of interest" description="Disordered" evidence="1">
    <location>
        <begin position="71"/>
        <end position="95"/>
    </location>
</feature>
<accession>A0A6A6H627</accession>
<dbReference type="AlphaFoldDB" id="A0A6A6H627"/>
<keyword evidence="2" id="KW-0472">Membrane</keyword>
<protein>
    <submittedName>
        <fullName evidence="4">Uncharacterized protein</fullName>
    </submittedName>
</protein>
<feature type="compositionally biased region" description="Basic and acidic residues" evidence="1">
    <location>
        <begin position="73"/>
        <end position="82"/>
    </location>
</feature>
<dbReference type="PROSITE" id="PS51257">
    <property type="entry name" value="PROKAR_LIPOPROTEIN"/>
    <property type="match status" value="1"/>
</dbReference>
<name>A0A6A6H627_VIRVR</name>
<keyword evidence="2" id="KW-1133">Transmembrane helix</keyword>
<keyword evidence="3" id="KW-0732">Signal</keyword>
<dbReference type="Proteomes" id="UP000800092">
    <property type="component" value="Unassembled WGS sequence"/>
</dbReference>
<evidence type="ECO:0000313" key="4">
    <source>
        <dbReference type="EMBL" id="KAF2233397.1"/>
    </source>
</evidence>
<keyword evidence="2" id="KW-0812">Transmembrane</keyword>
<evidence type="ECO:0000256" key="3">
    <source>
        <dbReference type="SAM" id="SignalP"/>
    </source>
</evidence>